<sequence>MAQQDTGRATPGVQGERWFPDETPFAAELADLWGDWYCDSECGTLRSVLLHRPGHEVEGIGPENFAEYRFRAPFDAEAARAEQDALADLYRANGVEVHYVQGQRCDRPNAMYLRDLVLMTPEGAIVCRPAIPARRGEERAVAATLAQLGVPILKTVNADGYFEGACAMWLDRDTVVLGHGSRSNDAGCAQVERELRGIGVSTIIHTQIPYGSIHLDGFLNVVDRDTVIAFPWHLAYDCAKAMTDRGFRILEATDIDEVKGGMALNGVALAPGKVVMPAGNPNTRELLESAGVEVRELPMDHVMAGWGSIHCQTAFLRRDPITR</sequence>
<protein>
    <recommendedName>
        <fullName evidence="3">N-Dimethylarginine dimethylaminohydrolase</fullName>
    </recommendedName>
</protein>
<dbReference type="GO" id="GO:0016990">
    <property type="term" value="F:arginine deiminase activity"/>
    <property type="evidence" value="ECO:0007669"/>
    <property type="project" value="TreeGrafter"/>
</dbReference>
<keyword evidence="2" id="KW-1185">Reference proteome</keyword>
<dbReference type="Pfam" id="PF19420">
    <property type="entry name" value="DDAH_eukar"/>
    <property type="match status" value="1"/>
</dbReference>
<accession>A0A8J3NEE5</accession>
<proteinExistence type="predicted"/>
<dbReference type="PANTHER" id="PTHR47271:SF2">
    <property type="entry name" value="ARGININE DEIMINASE"/>
    <property type="match status" value="1"/>
</dbReference>
<name>A0A8J3NEE5_9ACTN</name>
<gene>
    <name evidence="1" type="ORF">Aru02nite_68400</name>
</gene>
<dbReference type="AlphaFoldDB" id="A0A8J3NEE5"/>
<dbReference type="EMBL" id="BOMB01000050">
    <property type="protein sequence ID" value="GID15951.1"/>
    <property type="molecule type" value="Genomic_DNA"/>
</dbReference>
<evidence type="ECO:0000313" key="1">
    <source>
        <dbReference type="EMBL" id="GID15951.1"/>
    </source>
</evidence>
<organism evidence="1 2">
    <name type="scientific">Actinocatenispora rupis</name>
    <dbReference type="NCBI Taxonomy" id="519421"/>
    <lineage>
        <taxon>Bacteria</taxon>
        <taxon>Bacillati</taxon>
        <taxon>Actinomycetota</taxon>
        <taxon>Actinomycetes</taxon>
        <taxon>Micromonosporales</taxon>
        <taxon>Micromonosporaceae</taxon>
        <taxon>Actinocatenispora</taxon>
    </lineage>
</organism>
<dbReference type="PANTHER" id="PTHR47271">
    <property type="entry name" value="ARGININE DEIMINASE"/>
    <property type="match status" value="1"/>
</dbReference>
<dbReference type="Proteomes" id="UP000612808">
    <property type="component" value="Unassembled WGS sequence"/>
</dbReference>
<reference evidence="1" key="1">
    <citation type="submission" date="2021-01" db="EMBL/GenBank/DDBJ databases">
        <title>Whole genome shotgun sequence of Actinocatenispora rupis NBRC 107355.</title>
        <authorList>
            <person name="Komaki H."/>
            <person name="Tamura T."/>
        </authorList>
    </citation>
    <scope>NUCLEOTIDE SEQUENCE</scope>
    <source>
        <strain evidence="1">NBRC 107355</strain>
    </source>
</reference>
<evidence type="ECO:0000313" key="2">
    <source>
        <dbReference type="Proteomes" id="UP000612808"/>
    </source>
</evidence>
<dbReference type="SUPFAM" id="SSF55909">
    <property type="entry name" value="Pentein"/>
    <property type="match status" value="1"/>
</dbReference>
<dbReference type="GO" id="GO:0019546">
    <property type="term" value="P:L-arginine deiminase pathway"/>
    <property type="evidence" value="ECO:0007669"/>
    <property type="project" value="TreeGrafter"/>
</dbReference>
<dbReference type="Gene3D" id="3.75.10.10">
    <property type="entry name" value="L-arginine/glycine Amidinotransferase, Chain A"/>
    <property type="match status" value="1"/>
</dbReference>
<evidence type="ECO:0008006" key="3">
    <source>
        <dbReference type="Google" id="ProtNLM"/>
    </source>
</evidence>
<dbReference type="RefSeq" id="WP_203664488.1">
    <property type="nucleotide sequence ID" value="NZ_BAAAZM010000001.1"/>
</dbReference>
<comment type="caution">
    <text evidence="1">The sequence shown here is derived from an EMBL/GenBank/DDBJ whole genome shotgun (WGS) entry which is preliminary data.</text>
</comment>